<gene>
    <name evidence="3" type="ORF">ACFQ08_23700</name>
</gene>
<evidence type="ECO:0000313" key="3">
    <source>
        <dbReference type="EMBL" id="MFD0887555.1"/>
    </source>
</evidence>
<dbReference type="Gene3D" id="1.10.405.10">
    <property type="entry name" value="Guanine Nucleotide Dissociation Inhibitor, domain 1"/>
    <property type="match status" value="1"/>
</dbReference>
<keyword evidence="4" id="KW-1185">Reference proteome</keyword>
<dbReference type="SUPFAM" id="SSF53474">
    <property type="entry name" value="alpha/beta-Hydrolases"/>
    <property type="match status" value="1"/>
</dbReference>
<dbReference type="Gene3D" id="1.10.10.1620">
    <property type="match status" value="1"/>
</dbReference>
<dbReference type="Pfam" id="PF01593">
    <property type="entry name" value="Amino_oxidase"/>
    <property type="match status" value="1"/>
</dbReference>
<evidence type="ECO:0000259" key="1">
    <source>
        <dbReference type="Pfam" id="PF00561"/>
    </source>
</evidence>
<reference evidence="4" key="1">
    <citation type="journal article" date="2019" name="Int. J. Syst. Evol. Microbiol.">
        <title>The Global Catalogue of Microorganisms (GCM) 10K type strain sequencing project: providing services to taxonomists for standard genome sequencing and annotation.</title>
        <authorList>
            <consortium name="The Broad Institute Genomics Platform"/>
            <consortium name="The Broad Institute Genome Sequencing Center for Infectious Disease"/>
            <person name="Wu L."/>
            <person name="Ma J."/>
        </authorList>
    </citation>
    <scope>NUCLEOTIDE SEQUENCE [LARGE SCALE GENOMIC DNA]</scope>
    <source>
        <strain evidence="4">CCUG 62974</strain>
    </source>
</reference>
<dbReference type="InterPro" id="IPR029058">
    <property type="entry name" value="AB_hydrolase_fold"/>
</dbReference>
<keyword evidence="3" id="KW-0378">Hydrolase</keyword>
<dbReference type="Pfam" id="PF00561">
    <property type="entry name" value="Abhydrolase_1"/>
    <property type="match status" value="1"/>
</dbReference>
<dbReference type="SUPFAM" id="SSF54373">
    <property type="entry name" value="FAD-linked reductases, C-terminal domain"/>
    <property type="match status" value="1"/>
</dbReference>
<dbReference type="PANTHER" id="PTHR10742">
    <property type="entry name" value="FLAVIN MONOAMINE OXIDASE"/>
    <property type="match status" value="1"/>
</dbReference>
<proteinExistence type="predicted"/>
<dbReference type="SUPFAM" id="SSF51905">
    <property type="entry name" value="FAD/NAD(P)-binding domain"/>
    <property type="match status" value="1"/>
</dbReference>
<feature type="domain" description="Amine oxidase" evidence="2">
    <location>
        <begin position="280"/>
        <end position="680"/>
    </location>
</feature>
<sequence>PAADSARGGALEWRPCPGEKSALECADLTVPLDWAEPDGRKITLRLGRLPATGTAEGSVLIAYGGPGGPGIATTQAHSEIWANLRTRMNVVTWDTRGYGEQFDGQSDSLPCVWTRVPYPEFPADDADFGRLSDTNRGYAQACRHGDPEFFAHMSSADQARDMEAIRQALGEAGLNFYGASYAGLYGQAYARLFPTRVRTMVLDGTVNHSDADWLKEVEESARDNQAAMRRFFDWCDDKDTCPLNGAARAWRRLVAKAERAPIAARRVEASYTAQALRSFAPGLYAEAGAMRVPRVHDLTLAYCERFGLTLRPFVMGNPNTLAYIQGVRTTVRELNDNPGVIDFGLAEHERGRTYEDLWRTATQEIHDLYAQEGEAALDRICAEYDRYSIRGFLRERGFSEGAIELYGVMSFRESNLNAAVIEQFREIIGRAFEDMQEIEGGTDLLPTAFYRELRSHIRFGHEVTAIEQDDHSVTLHVRTASGRTTLTGDYAICTIPFSVLRDVETRPAFSRRKQRAIRELNYNASTKILFQVRRPFWERTDGIVGGTTVTDLPIRRICYPSHNARDEERSVLLASYTWGQDALRWGAMSPQKRVEQALEDVAKIHPEIHDHIEFGVTHAWYDDPYAAGAFALFEPHQQTSLHDAIIAPEGRVHFAGEHCSLWHAWIEGALESGLKAAQAIHEAA</sequence>
<name>A0ABW3DXV9_9ACTN</name>
<comment type="caution">
    <text evidence="3">The sequence shown here is derived from an EMBL/GenBank/DDBJ whole genome shotgun (WGS) entry which is preliminary data.</text>
</comment>
<dbReference type="Gene3D" id="3.90.660.10">
    <property type="match status" value="2"/>
</dbReference>
<feature type="non-terminal residue" evidence="3">
    <location>
        <position position="1"/>
    </location>
</feature>
<accession>A0ABW3DXV9</accession>
<dbReference type="EMBL" id="JBHTHX010000976">
    <property type="protein sequence ID" value="MFD0887555.1"/>
    <property type="molecule type" value="Genomic_DNA"/>
</dbReference>
<dbReference type="GO" id="GO:0016787">
    <property type="term" value="F:hydrolase activity"/>
    <property type="evidence" value="ECO:0007669"/>
    <property type="project" value="UniProtKB-KW"/>
</dbReference>
<protein>
    <submittedName>
        <fullName evidence="3">Alpha/beta fold hydrolase</fullName>
    </submittedName>
</protein>
<dbReference type="InterPro" id="IPR050281">
    <property type="entry name" value="Flavin_monoamine_oxidase"/>
</dbReference>
<dbReference type="InterPro" id="IPR000073">
    <property type="entry name" value="AB_hydrolase_1"/>
</dbReference>
<feature type="domain" description="AB hydrolase-1" evidence="1">
    <location>
        <begin position="59"/>
        <end position="257"/>
    </location>
</feature>
<dbReference type="Gene3D" id="3.50.50.60">
    <property type="entry name" value="FAD/NAD(P)-binding domain"/>
    <property type="match status" value="1"/>
</dbReference>
<evidence type="ECO:0000313" key="4">
    <source>
        <dbReference type="Proteomes" id="UP001597024"/>
    </source>
</evidence>
<dbReference type="Gene3D" id="3.40.50.1820">
    <property type="entry name" value="alpha/beta hydrolase"/>
    <property type="match status" value="1"/>
</dbReference>
<dbReference type="InterPro" id="IPR002937">
    <property type="entry name" value="Amino_oxidase"/>
</dbReference>
<dbReference type="PANTHER" id="PTHR10742:SF342">
    <property type="entry name" value="AMINE OXIDASE"/>
    <property type="match status" value="1"/>
</dbReference>
<organism evidence="3 4">
    <name type="scientific">Streptosporangium algeriense</name>
    <dbReference type="NCBI Taxonomy" id="1682748"/>
    <lineage>
        <taxon>Bacteria</taxon>
        <taxon>Bacillati</taxon>
        <taxon>Actinomycetota</taxon>
        <taxon>Actinomycetes</taxon>
        <taxon>Streptosporangiales</taxon>
        <taxon>Streptosporangiaceae</taxon>
        <taxon>Streptosporangium</taxon>
    </lineage>
</organism>
<dbReference type="InterPro" id="IPR036188">
    <property type="entry name" value="FAD/NAD-bd_sf"/>
</dbReference>
<evidence type="ECO:0000259" key="2">
    <source>
        <dbReference type="Pfam" id="PF01593"/>
    </source>
</evidence>
<dbReference type="Proteomes" id="UP001597024">
    <property type="component" value="Unassembled WGS sequence"/>
</dbReference>